<organism evidence="2 3">
    <name type="scientific">Neolewinella aurantiaca</name>
    <dbReference type="NCBI Taxonomy" id="2602767"/>
    <lineage>
        <taxon>Bacteria</taxon>
        <taxon>Pseudomonadati</taxon>
        <taxon>Bacteroidota</taxon>
        <taxon>Saprospiria</taxon>
        <taxon>Saprospirales</taxon>
        <taxon>Lewinellaceae</taxon>
        <taxon>Neolewinella</taxon>
    </lineage>
</organism>
<comment type="caution">
    <text evidence="2">The sequence shown here is derived from an EMBL/GenBank/DDBJ whole genome shotgun (WGS) entry which is preliminary data.</text>
</comment>
<keyword evidence="3" id="KW-1185">Reference proteome</keyword>
<reference evidence="2 3" key="1">
    <citation type="submission" date="2019-08" db="EMBL/GenBank/DDBJ databases">
        <title>Lewinella sp. strain SSH13 Genome sequencing and assembly.</title>
        <authorList>
            <person name="Kim I."/>
        </authorList>
    </citation>
    <scope>NUCLEOTIDE SEQUENCE [LARGE SCALE GENOMIC DNA]</scope>
    <source>
        <strain evidence="2 3">SSH13</strain>
    </source>
</reference>
<dbReference type="Proteomes" id="UP000321907">
    <property type="component" value="Unassembled WGS sequence"/>
</dbReference>
<gene>
    <name evidence="2" type="ORF">FUA23_08505</name>
</gene>
<protein>
    <recommendedName>
        <fullName evidence="4">DUF1795 domain-containing protein</fullName>
    </recommendedName>
</protein>
<dbReference type="EMBL" id="VOXD01000010">
    <property type="protein sequence ID" value="TXF89983.1"/>
    <property type="molecule type" value="Genomic_DNA"/>
</dbReference>
<keyword evidence="1" id="KW-0732">Signal</keyword>
<proteinExistence type="predicted"/>
<accession>A0A5C7FJG7</accession>
<evidence type="ECO:0008006" key="4">
    <source>
        <dbReference type="Google" id="ProtNLM"/>
    </source>
</evidence>
<evidence type="ECO:0000313" key="3">
    <source>
        <dbReference type="Proteomes" id="UP000321907"/>
    </source>
</evidence>
<evidence type="ECO:0000256" key="1">
    <source>
        <dbReference type="SAM" id="SignalP"/>
    </source>
</evidence>
<name>A0A5C7FJG7_9BACT</name>
<feature type="chain" id="PRO_5022907110" description="DUF1795 domain-containing protein" evidence="1">
    <location>
        <begin position="20"/>
        <end position="314"/>
    </location>
</feature>
<evidence type="ECO:0000313" key="2">
    <source>
        <dbReference type="EMBL" id="TXF89983.1"/>
    </source>
</evidence>
<sequence length="314" mass="34068">MKFISFLVIFFGLSTALFAQPINNYSSPTSAHQLVAGTNIYLIPPTDFSVSENFTGFQNPEDPTAMIMVTSIPGPFDQISAGFTKEMLASRGMTLNKKQEATVAGIGALYVELDQYSQGLTFTKAILIYGDATETTLINGVSVKDSVALGASIRESVRSAVIGDVTSADPQSRLSFTVDESAGNLQFASVIGNSLLLTRDGKVQTESEDRATLIIDRSYNTQEIEDKEAFTTLRLATLPGKYKAASEEYPRKVELAGMSGYEIFATGADKEETAHLTILFRKEGGYFIFLATYLTGSTQAQADIEAILESFRVK</sequence>
<dbReference type="AlphaFoldDB" id="A0A5C7FJG7"/>
<feature type="signal peptide" evidence="1">
    <location>
        <begin position="1"/>
        <end position="19"/>
    </location>
</feature>
<dbReference type="RefSeq" id="WP_147930303.1">
    <property type="nucleotide sequence ID" value="NZ_VOXD01000010.1"/>
</dbReference>
<dbReference type="OrthoDB" id="820611at2"/>